<protein>
    <submittedName>
        <fullName evidence="2">Uncharacterized protein</fullName>
    </submittedName>
</protein>
<evidence type="ECO:0000313" key="3">
    <source>
        <dbReference type="Proteomes" id="UP000612585"/>
    </source>
</evidence>
<accession>A0A8J4DX20</accession>
<comment type="caution">
    <text evidence="2">The sequence shown here is derived from an EMBL/GenBank/DDBJ whole genome shotgun (WGS) entry which is preliminary data.</text>
</comment>
<dbReference type="Proteomes" id="UP000612585">
    <property type="component" value="Unassembled WGS sequence"/>
</dbReference>
<proteinExistence type="predicted"/>
<feature type="region of interest" description="Disordered" evidence="1">
    <location>
        <begin position="12"/>
        <end position="32"/>
    </location>
</feature>
<dbReference type="AlphaFoldDB" id="A0A8J4DX20"/>
<organism evidence="2 3">
    <name type="scientific">Virgisporangium aurantiacum</name>
    <dbReference type="NCBI Taxonomy" id="175570"/>
    <lineage>
        <taxon>Bacteria</taxon>
        <taxon>Bacillati</taxon>
        <taxon>Actinomycetota</taxon>
        <taxon>Actinomycetes</taxon>
        <taxon>Micromonosporales</taxon>
        <taxon>Micromonosporaceae</taxon>
        <taxon>Virgisporangium</taxon>
    </lineage>
</organism>
<evidence type="ECO:0000256" key="1">
    <source>
        <dbReference type="SAM" id="MobiDB-lite"/>
    </source>
</evidence>
<feature type="compositionally biased region" description="Low complexity" evidence="1">
    <location>
        <begin position="320"/>
        <end position="329"/>
    </location>
</feature>
<name>A0A8J4DX20_9ACTN</name>
<feature type="region of interest" description="Disordered" evidence="1">
    <location>
        <begin position="283"/>
        <end position="345"/>
    </location>
</feature>
<evidence type="ECO:0000313" key="2">
    <source>
        <dbReference type="EMBL" id="GIJ54100.1"/>
    </source>
</evidence>
<gene>
    <name evidence="2" type="ORF">Vau01_016160</name>
</gene>
<sequence length="345" mass="37256">MQWNAAAYEVLGGADTEPPAGRSDLVDDRNVPGGGRLPAAVREWFVRGGAARLAAISANMITRADDLSSGTVDRFVRAGSVLLETDSQHSCRWVVAASGTDDDPPVYLIDPDDEACLTRTWYADRFSDYTYAHSWDAQLWRADPLTDFDHPLAPAALGTLTSRLTALPTTYGWAMNQDCDAVYRFEGAARVAIAVSAQTAVWTAIAAPDLPTVTPWPTSSAPTHSTAAPGASRNAHIWPPMVRSRVAHNAFQPPIRDCMARPTPGRWVARDEQVLQASNGRLIAQRGPGQPGVEPPQHPPVRRRAEAATEDVVGRRRPVSRGPLTARSPRPTPAPPSRRPPPAAH</sequence>
<dbReference type="EMBL" id="BOPG01000011">
    <property type="protein sequence ID" value="GIJ54100.1"/>
    <property type="molecule type" value="Genomic_DNA"/>
</dbReference>
<feature type="compositionally biased region" description="Pro residues" evidence="1">
    <location>
        <begin position="330"/>
        <end position="345"/>
    </location>
</feature>
<reference evidence="2" key="1">
    <citation type="submission" date="2021-01" db="EMBL/GenBank/DDBJ databases">
        <title>Whole genome shotgun sequence of Virgisporangium aurantiacum NBRC 16421.</title>
        <authorList>
            <person name="Komaki H."/>
            <person name="Tamura T."/>
        </authorList>
    </citation>
    <scope>NUCLEOTIDE SEQUENCE</scope>
    <source>
        <strain evidence="2">NBRC 16421</strain>
    </source>
</reference>
<keyword evidence="3" id="KW-1185">Reference proteome</keyword>